<evidence type="ECO:0008006" key="3">
    <source>
        <dbReference type="Google" id="ProtNLM"/>
    </source>
</evidence>
<keyword evidence="1" id="KW-1277">Toxin-antitoxin system</keyword>
<dbReference type="InterPro" id="IPR007712">
    <property type="entry name" value="RelE/ParE_toxin"/>
</dbReference>
<sequence>MKISNIHYGKEFTKQFAILPKHIQIKSLEKLELFVKNPLYNSLRLHKLKWKLDWLRSISIDREYRIIFQAQENDDVLLVSIGTHSIYEK</sequence>
<dbReference type="SUPFAM" id="SSF143011">
    <property type="entry name" value="RelE-like"/>
    <property type="match status" value="1"/>
</dbReference>
<evidence type="ECO:0000256" key="1">
    <source>
        <dbReference type="ARBA" id="ARBA00022649"/>
    </source>
</evidence>
<organism evidence="2">
    <name type="scientific">uncultured bacterium</name>
    <name type="common">gcode 4</name>
    <dbReference type="NCBI Taxonomy" id="1234023"/>
    <lineage>
        <taxon>Bacteria</taxon>
        <taxon>environmental samples</taxon>
    </lineage>
</organism>
<proteinExistence type="predicted"/>
<name>K1XIW5_9BACT</name>
<dbReference type="EMBL" id="AMFJ01036124">
    <property type="protein sequence ID" value="EKD25122.1"/>
    <property type="molecule type" value="Genomic_DNA"/>
</dbReference>
<dbReference type="AlphaFoldDB" id="K1XIW5"/>
<gene>
    <name evidence="2" type="ORF">ACD_80C00117G0004</name>
</gene>
<accession>K1XIW5</accession>
<dbReference type="Gene3D" id="3.30.2310.20">
    <property type="entry name" value="RelE-like"/>
    <property type="match status" value="1"/>
</dbReference>
<comment type="caution">
    <text evidence="2">The sequence shown here is derived from an EMBL/GenBank/DDBJ whole genome shotgun (WGS) entry which is preliminary data.</text>
</comment>
<protein>
    <recommendedName>
        <fullName evidence="3">Type II toxin-antitoxin system mRNA interferase toxin, RelE/StbE family</fullName>
    </recommendedName>
</protein>
<reference evidence="2" key="1">
    <citation type="journal article" date="2012" name="Science">
        <title>Fermentation, hydrogen, and sulfur metabolism in multiple uncultivated bacterial phyla.</title>
        <authorList>
            <person name="Wrighton K.C."/>
            <person name="Thomas B.C."/>
            <person name="Sharon I."/>
            <person name="Miller C.S."/>
            <person name="Castelle C.J."/>
            <person name="VerBerkmoes N.C."/>
            <person name="Wilkins M.J."/>
            <person name="Hettich R.L."/>
            <person name="Lipton M.S."/>
            <person name="Williams K.H."/>
            <person name="Long P.E."/>
            <person name="Banfield J.F."/>
        </authorList>
    </citation>
    <scope>NUCLEOTIDE SEQUENCE [LARGE SCALE GENOMIC DNA]</scope>
</reference>
<evidence type="ECO:0000313" key="2">
    <source>
        <dbReference type="EMBL" id="EKD25122.1"/>
    </source>
</evidence>
<dbReference type="Pfam" id="PF05016">
    <property type="entry name" value="ParE_toxin"/>
    <property type="match status" value="1"/>
</dbReference>
<dbReference type="InterPro" id="IPR035093">
    <property type="entry name" value="RelE/ParE_toxin_dom_sf"/>
</dbReference>